<organism evidence="2 3">
    <name type="scientific">Arthrobacter phage VroomVroom</name>
    <dbReference type="NCBI Taxonomy" id="3049371"/>
    <lineage>
        <taxon>Viruses</taxon>
        <taxon>Duplodnaviria</taxon>
        <taxon>Heunggongvirae</taxon>
        <taxon>Uroviricota</taxon>
        <taxon>Caudoviricetes</taxon>
        <taxon>Casidaviridae</taxon>
        <taxon>Hilgardvirus</taxon>
        <taxon>Hilgardvirus vroomvroom</taxon>
    </lineage>
</organism>
<keyword evidence="1" id="KW-0472">Membrane</keyword>
<feature type="transmembrane region" description="Helical" evidence="1">
    <location>
        <begin position="15"/>
        <end position="33"/>
    </location>
</feature>
<evidence type="ECO:0000256" key="1">
    <source>
        <dbReference type="SAM" id="Phobius"/>
    </source>
</evidence>
<keyword evidence="1" id="KW-1133">Transmembrane helix</keyword>
<keyword evidence="3" id="KW-1185">Reference proteome</keyword>
<accession>A0AA49ITJ5</accession>
<name>A0AA49ITJ5_9CAUD</name>
<dbReference type="Proteomes" id="UP001243977">
    <property type="component" value="Segment"/>
</dbReference>
<dbReference type="EMBL" id="OQ938592">
    <property type="protein sequence ID" value="WIC90187.1"/>
    <property type="molecule type" value="Genomic_DNA"/>
</dbReference>
<keyword evidence="1" id="KW-0812">Transmembrane</keyword>
<feature type="transmembrane region" description="Helical" evidence="1">
    <location>
        <begin position="39"/>
        <end position="57"/>
    </location>
</feature>
<protein>
    <submittedName>
        <fullName evidence="2">Membrane protein</fullName>
    </submittedName>
</protein>
<evidence type="ECO:0000313" key="3">
    <source>
        <dbReference type="Proteomes" id="UP001243977"/>
    </source>
</evidence>
<gene>
    <name evidence="2" type="primary">37</name>
    <name evidence="2" type="ORF">SEA_VROOMVROOM_37</name>
</gene>
<proteinExistence type="predicted"/>
<sequence>MTPEVKLALKVETEALVVLLLVLALAVMLGAFLPLGLAIPAALVGGTLAIGFTGAAIKRQVERAAK</sequence>
<evidence type="ECO:0000313" key="2">
    <source>
        <dbReference type="EMBL" id="WIC90187.1"/>
    </source>
</evidence>
<reference evidence="2" key="1">
    <citation type="submission" date="2023-05" db="EMBL/GenBank/DDBJ databases">
        <authorList>
            <person name="Barden S."/>
            <person name="Berber-Pulido R."/>
            <person name="Bursulaya I."/>
            <person name="Chawla E."/>
            <person name="Critzer N.A."/>
            <person name="Dawson N.R."/>
            <person name="Deal M.M."/>
            <person name="Douglas K.A."/>
            <person name="Estampa J.P."/>
            <person name="Gowdy G.A."/>
            <person name="Hamid B."/>
            <person name="Hernandez E.R."/>
            <person name="Hoang R.L."/>
            <person name="Hughes A.L."/>
            <person name="Kim C.J."/>
            <person name="Kretschmer T.O."/>
            <person name="Le V.D."/>
            <person name="Li A."/>
            <person name="Li M."/>
            <person name="Lim J.M."/>
            <person name="Martin K.B."/>
            <person name="Martinez D.M."/>
            <person name="Nguyen A.H."/>
            <person name="Okumura J.H."/>
            <person name="Ortiz-Gomez D.E."/>
            <person name="Pan C."/>
            <person name="Pisipati K.L."/>
            <person name="Reyimjan D."/>
            <person name="Robles A."/>
            <person name="Rodriguez J.F."/>
            <person name="Sacristan A."/>
            <person name="Scriven S.P."/>
            <person name="Smith S.M."/>
            <person name="Tosasuk K."/>
            <person name="Tran K.A."/>
            <person name="Unanwa N.C."/>
            <person name="Vajragiri S."/>
            <person name="Vanderpool L.R."/>
            <person name="Vu T.T."/>
            <person name="Wang X."/>
            <person name="Wu F."/>
            <person name="Zhu Y.A."/>
            <person name="Nguyen M."/>
            <person name="Stephenson J.C."/>
            <person name="Zorawik M."/>
            <person name="Garza D.R."/>
            <person name="Reputana M.J."/>
            <person name="Al Banaa F.A."/>
            <person name="Reddi K."/>
            <person name="Freise A.C."/>
            <person name="Furlong K.P."/>
            <person name="Rudner A.D."/>
            <person name="Beyer A.R."/>
            <person name="Chong R.A."/>
            <person name="Edgington N.P."/>
            <person name="Garcia Costas A.M."/>
            <person name="Gibb B.P."/>
            <person name="Klyczek K.K."/>
            <person name="Swerdlow S.J."/>
            <person name="Garlena R.A."/>
            <person name="Russell D.A."/>
            <person name="Jacobs-Sera D."/>
            <person name="Hatfull G.F."/>
        </authorList>
    </citation>
    <scope>NUCLEOTIDE SEQUENCE</scope>
</reference>